<feature type="transmembrane region" description="Helical" evidence="7">
    <location>
        <begin position="15"/>
        <end position="36"/>
    </location>
</feature>
<reference evidence="8 9" key="1">
    <citation type="journal article" date="2018" name="PLoS ONE">
        <title>The draft genome of Kipferlia bialata reveals reductive genome evolution in fornicate parasites.</title>
        <authorList>
            <person name="Tanifuji G."/>
            <person name="Takabayashi S."/>
            <person name="Kume K."/>
            <person name="Takagi M."/>
            <person name="Nakayama T."/>
            <person name="Kamikawa R."/>
            <person name="Inagaki Y."/>
            <person name="Hashimoto T."/>
        </authorList>
    </citation>
    <scope>NUCLEOTIDE SEQUENCE [LARGE SCALE GENOMIC DNA]</scope>
    <source>
        <strain evidence="8">NY0173</strain>
    </source>
</reference>
<sequence length="740" mass="81699">DFTGPAQERKRRDCWFLPFFLAFWGLLVYLIVLHLTDDSDLVLLKRAYLPIDKMGRFCGKDGVWNAPSTNESRNKVTDLDEGISNNMAATFFAQEDTVREETMNYLQAFMTFDPTYLDGHTNTDYLTVGTDPSYQWDMTAKPYLWYELSPTQTDIVSMLDNCICLQTCPEGVADFDDPDTMADDTTYPRQCSTDLMEIAISYGVVSSDHAGRFTVTPTDEYAAFQTAFALAASSAHDALDAATVQALFDQECYVAWLSTAGNDLTGRCIPDPNVMAQAAESAKEFISAFLSNIVGQSVETITIAALVDGWEYLVAGVVLSVFLGFLWILLLRSFAGLIVWVTLIGMAVALTFATYWCGTKGVDMQDFCKLEDSMCPDARITAANRMVYLGIVLAIITVVYTTLVLCMCSRIMLAIAILKVSSEAVNAMFRLVFAPIGFILFGYIMGRGSMFAGMITVAAAQFNCAEGHRSWHLSLSDWVIGGVSLLGFWWGLFFALGICQAVIALCVATWYFTRDKENMPRFLVLKSIGKMFRYHFLSLAFGSLVISTLTWLRWIMGSIKKKVKSKAGRTGFTKYLLACVDCCMMCFDHGLRYVNGTVYISIAVSGLSYCDSAKQAVPLVLENPAKAAAINVIGDTFMLLGKLFVAITAGSAVGVAVYHYADEGLSPYFIIPAVIVTVFGYIFASILMTLVTVCVDTVFYSFLIDDKIHAANPSSTYYAPPDLVTFLKDQADERTQIIAM</sequence>
<dbReference type="OrthoDB" id="420519at2759"/>
<dbReference type="Proteomes" id="UP000265618">
    <property type="component" value="Unassembled WGS sequence"/>
</dbReference>
<feature type="transmembrane region" description="Helical" evidence="7">
    <location>
        <begin position="643"/>
        <end position="661"/>
    </location>
</feature>
<feature type="transmembrane region" description="Helical" evidence="7">
    <location>
        <begin position="668"/>
        <end position="691"/>
    </location>
</feature>
<dbReference type="AlphaFoldDB" id="A0A9K3CXC2"/>
<evidence type="ECO:0000256" key="3">
    <source>
        <dbReference type="ARBA" id="ARBA00022692"/>
    </source>
</evidence>
<evidence type="ECO:0000256" key="7">
    <source>
        <dbReference type="RuleBase" id="RU368066"/>
    </source>
</evidence>
<organism evidence="8 9">
    <name type="scientific">Kipferlia bialata</name>
    <dbReference type="NCBI Taxonomy" id="797122"/>
    <lineage>
        <taxon>Eukaryota</taxon>
        <taxon>Metamonada</taxon>
        <taxon>Carpediemonas-like organisms</taxon>
        <taxon>Kipferlia</taxon>
    </lineage>
</organism>
<evidence type="ECO:0000313" key="9">
    <source>
        <dbReference type="Proteomes" id="UP000265618"/>
    </source>
</evidence>
<feature type="transmembrane region" description="Helical" evidence="7">
    <location>
        <begin position="534"/>
        <end position="556"/>
    </location>
</feature>
<feature type="transmembrane region" description="Helical" evidence="7">
    <location>
        <begin position="427"/>
        <end position="445"/>
    </location>
</feature>
<comment type="similarity">
    <text evidence="2 7">Belongs to the CTL (choline transporter-like) family.</text>
</comment>
<dbReference type="PANTHER" id="PTHR12385:SF14">
    <property type="entry name" value="CHOLINE TRANSPORTER-LIKE 2"/>
    <property type="match status" value="1"/>
</dbReference>
<name>A0A9K3CXC2_9EUKA</name>
<comment type="caution">
    <text evidence="8">The sequence shown here is derived from an EMBL/GenBank/DDBJ whole genome shotgun (WGS) entry which is preliminary data.</text>
</comment>
<feature type="transmembrane region" description="Helical" evidence="7">
    <location>
        <begin position="488"/>
        <end position="513"/>
    </location>
</feature>
<comment type="function">
    <text evidence="7">Choline transporter.</text>
</comment>
<feature type="transmembrane region" description="Helical" evidence="7">
    <location>
        <begin position="337"/>
        <end position="356"/>
    </location>
</feature>
<evidence type="ECO:0000256" key="1">
    <source>
        <dbReference type="ARBA" id="ARBA00004141"/>
    </source>
</evidence>
<dbReference type="Pfam" id="PF04515">
    <property type="entry name" value="Choline_transpo"/>
    <property type="match status" value="1"/>
</dbReference>
<feature type="non-terminal residue" evidence="8">
    <location>
        <position position="1"/>
    </location>
</feature>
<dbReference type="GO" id="GO:0005886">
    <property type="term" value="C:plasma membrane"/>
    <property type="evidence" value="ECO:0007669"/>
    <property type="project" value="UniProtKB-SubCell"/>
</dbReference>
<dbReference type="PANTHER" id="PTHR12385">
    <property type="entry name" value="CHOLINE TRANSPORTER-LIKE (SLC FAMILY 44)"/>
    <property type="match status" value="1"/>
</dbReference>
<proteinExistence type="inferred from homology"/>
<dbReference type="EMBL" id="BDIP01001595">
    <property type="protein sequence ID" value="GIQ84722.1"/>
    <property type="molecule type" value="Genomic_DNA"/>
</dbReference>
<keyword evidence="9" id="KW-1185">Reference proteome</keyword>
<keyword evidence="4 7" id="KW-1133">Transmembrane helix</keyword>
<gene>
    <name evidence="8" type="ORF">KIPB_006270</name>
</gene>
<dbReference type="GO" id="GO:0022857">
    <property type="term" value="F:transmembrane transporter activity"/>
    <property type="evidence" value="ECO:0007669"/>
    <property type="project" value="UniProtKB-UniRule"/>
</dbReference>
<comment type="subcellular location">
    <subcellularLocation>
        <location evidence="7">Cell membrane</location>
        <topology evidence="7">Multi-pass membrane protein</topology>
    </subcellularLocation>
    <subcellularLocation>
        <location evidence="1">Membrane</location>
        <topology evidence="1">Multi-pass membrane protein</topology>
    </subcellularLocation>
</comment>
<keyword evidence="6" id="KW-0325">Glycoprotein</keyword>
<accession>A0A9K3CXC2</accession>
<evidence type="ECO:0000256" key="5">
    <source>
        <dbReference type="ARBA" id="ARBA00023136"/>
    </source>
</evidence>
<evidence type="ECO:0000256" key="6">
    <source>
        <dbReference type="ARBA" id="ARBA00023180"/>
    </source>
</evidence>
<feature type="transmembrane region" description="Helical" evidence="7">
    <location>
        <begin position="386"/>
        <end position="406"/>
    </location>
</feature>
<feature type="transmembrane region" description="Helical" evidence="7">
    <location>
        <begin position="312"/>
        <end position="330"/>
    </location>
</feature>
<keyword evidence="5 7" id="KW-0472">Membrane</keyword>
<keyword evidence="3 7" id="KW-0812">Transmembrane</keyword>
<protein>
    <recommendedName>
        <fullName evidence="7">Choline transporter-like protein</fullName>
    </recommendedName>
</protein>
<evidence type="ECO:0000256" key="4">
    <source>
        <dbReference type="ARBA" id="ARBA00022989"/>
    </source>
</evidence>
<evidence type="ECO:0000256" key="2">
    <source>
        <dbReference type="ARBA" id="ARBA00007168"/>
    </source>
</evidence>
<evidence type="ECO:0000313" key="8">
    <source>
        <dbReference type="EMBL" id="GIQ84722.1"/>
    </source>
</evidence>
<dbReference type="InterPro" id="IPR007603">
    <property type="entry name" value="Choline_transptr-like"/>
</dbReference>